<protein>
    <submittedName>
        <fullName evidence="1">Uncharacterized protein</fullName>
    </submittedName>
</protein>
<accession>A0ACD0NVX9</accession>
<dbReference type="EMBL" id="KZ819993">
    <property type="protein sequence ID" value="PWN49902.1"/>
    <property type="molecule type" value="Genomic_DNA"/>
</dbReference>
<keyword evidence="2" id="KW-1185">Reference proteome</keyword>
<proteinExistence type="predicted"/>
<dbReference type="Proteomes" id="UP000245626">
    <property type="component" value="Unassembled WGS sequence"/>
</dbReference>
<evidence type="ECO:0000313" key="2">
    <source>
        <dbReference type="Proteomes" id="UP000245626"/>
    </source>
</evidence>
<evidence type="ECO:0000313" key="1">
    <source>
        <dbReference type="EMBL" id="PWN49902.1"/>
    </source>
</evidence>
<reference evidence="1 2" key="1">
    <citation type="journal article" date="2018" name="Mol. Biol. Evol.">
        <title>Broad Genomic Sampling Reveals a Smut Pathogenic Ancestry of the Fungal Clade Ustilaginomycotina.</title>
        <authorList>
            <person name="Kijpornyongpan T."/>
            <person name="Mondo S.J."/>
            <person name="Barry K."/>
            <person name="Sandor L."/>
            <person name="Lee J."/>
            <person name="Lipzen A."/>
            <person name="Pangilinan J."/>
            <person name="LaButti K."/>
            <person name="Hainaut M."/>
            <person name="Henrissat B."/>
            <person name="Grigoriev I.V."/>
            <person name="Spatafora J.W."/>
            <person name="Aime M.C."/>
        </authorList>
    </citation>
    <scope>NUCLEOTIDE SEQUENCE [LARGE SCALE GENOMIC DNA]</scope>
    <source>
        <strain evidence="1 2">SA 807</strain>
    </source>
</reference>
<organism evidence="1 2">
    <name type="scientific">Violaceomyces palustris</name>
    <dbReference type="NCBI Taxonomy" id="1673888"/>
    <lineage>
        <taxon>Eukaryota</taxon>
        <taxon>Fungi</taxon>
        <taxon>Dikarya</taxon>
        <taxon>Basidiomycota</taxon>
        <taxon>Ustilaginomycotina</taxon>
        <taxon>Ustilaginomycetes</taxon>
        <taxon>Violaceomycetales</taxon>
        <taxon>Violaceomycetaceae</taxon>
        <taxon>Violaceomyces</taxon>
    </lineage>
</organism>
<sequence>MPHNQSRVGQIHPSSEQPSGNGVDLNPGDPERPKRGRPPKPPNDIASEIVALKRKQAREESSRSQKGGGRDHRHGSKPSKVQDPPRGSSQMQVRSRADGRVQEIGQAVQPASLNLIEVEKLRRGSHDEHRAIQSDPVIGSHSRAIFNSKHGQDKATSGGKQGTSRRRAFDSGVRRDRLGKASKDEVELRPKPLETKDGRQIDQISASASVSDPKVQQPRCASDPRKLFDPRRHDPVRFAIQKRPAGALDASNEANANLASYLDGAARTPVKRPKDRSDREVVPGAEESHESKSMVHVPESTGNNLFPLQASADPTSQDTESVSKSDPGSLALKIRLTYRDICSLEAKLQKESHDFEAERTQLNHSERGKHLNSGSVRVNHTHWLKLRSLHQQLAETHSAFLELTLQPGLPSSVHALSRNHNIPTRLWQNGFHILLERLRHSLPYPQQGHPPPDSEAAVEQSALLDHLTEFIYFAYSFYTNLLECERFRIFRNAWMESLGDLARYKMAVAGLSAVANAGQGQVRNKAGRDIGPEVTDHSVRIDDEEAHADAASIGSAALGDWELIEKETWRETAKGWYAKGLAEFPGTGRLHHHIAVLSRSDELKALFHFCKSLTTWQPFFSARETILCIFDQTAQCRRVQSDASILDLFVHLHGMLFTGIQLDDFEDSLGRFIERLQGADSYDPQYSGEGLSQSSWMMMANINISSLLQYGSESSVFLDLILRQDAKNRADDKRQDKKVFKTEPSVPLAIILNQGSAGHYDGRDAGSTKTEFQENPADVSDEGSDNLGELSDNQEINDTVLPFKKVRSAGVGDDVGEELPLTLRYAMRLTFGMLDIAIRNHLQPATKSASINPFVTMILTYLHTSLKETEALNILARYIPWASLVKLSQTLSLSRPRDNRRGGLLGDTPLPEDWCFRGMTWSRRGTFQRGFWKSRSRASSDYHPSFETEMEALAWEDGFVEEDKPVRRCMEARRKSEANCAARDGDSILTELRWNRATSVLSELSNSVPGVRLDARNKCLEICEPLLSKLRAWEEKSRTAEVEARMRRLTVLDTLDPEGESSEELGDSDYDEDVILESDSPAVTQLKLRRRHLKSILRAATAAVSPLLPPDSQKLRQSRVVGSAKSRRQGGQIRQGGDDTKVKGHIVPGYTILILDTNVLLTTDDLLKQLVESERWTIVVPLAVITELDGLKRNATPLGRFASRSIGYLEEHVKSHKKWLKVQTSRGNYLSDISIRSEELSFTELSAVAGFETPDEESLKNLTARNIDEIILRALQWQNSHFVDRLPILSSQLESDRARVREDTHRAVLLTLDRNLRVKARARGLIGLGEKGIADILLLPLDSSQLAEAMPEPGG</sequence>
<name>A0ACD0NVX9_9BASI</name>
<gene>
    <name evidence="1" type="ORF">IE53DRAFT_122305</name>
</gene>